<protein>
    <submittedName>
        <fullName evidence="2">Uncharacterized protein</fullName>
    </submittedName>
</protein>
<dbReference type="Gene3D" id="3.40.50.2000">
    <property type="entry name" value="Glycogen Phosphorylase B"/>
    <property type="match status" value="1"/>
</dbReference>
<name>A0A936F3Q1_9BACT</name>
<dbReference type="Proteomes" id="UP000709959">
    <property type="component" value="Unassembled WGS sequence"/>
</dbReference>
<reference evidence="2 3" key="1">
    <citation type="submission" date="2020-10" db="EMBL/GenBank/DDBJ databases">
        <title>Connecting structure to function with the recovery of over 1000 high-quality activated sludge metagenome-assembled genomes encoding full-length rRNA genes using long-read sequencing.</title>
        <authorList>
            <person name="Singleton C.M."/>
            <person name="Petriglieri F."/>
            <person name="Kristensen J.M."/>
            <person name="Kirkegaard R.H."/>
            <person name="Michaelsen T.Y."/>
            <person name="Andersen M.H."/>
            <person name="Karst S.M."/>
            <person name="Dueholm M.S."/>
            <person name="Nielsen P.H."/>
            <person name="Albertsen M."/>
        </authorList>
    </citation>
    <scope>NUCLEOTIDE SEQUENCE [LARGE SCALE GENOMIC DNA]</scope>
    <source>
        <strain evidence="2">OdNE_18-Q3-R46-58_MAXAC.008</strain>
    </source>
</reference>
<evidence type="ECO:0000313" key="3">
    <source>
        <dbReference type="Proteomes" id="UP000709959"/>
    </source>
</evidence>
<dbReference type="EMBL" id="JADKCH010000012">
    <property type="protein sequence ID" value="MBK8573115.1"/>
    <property type="molecule type" value="Genomic_DNA"/>
</dbReference>
<accession>A0A936F3Q1</accession>
<dbReference type="SUPFAM" id="SSF53756">
    <property type="entry name" value="UDP-Glycosyltransferase/glycogen phosphorylase"/>
    <property type="match status" value="1"/>
</dbReference>
<dbReference type="AlphaFoldDB" id="A0A936F3Q1"/>
<evidence type="ECO:0000313" key="2">
    <source>
        <dbReference type="EMBL" id="MBK8573115.1"/>
    </source>
</evidence>
<sequence length="79" mass="8720">MDAARWCPQDAPALEAALRDLMDDAALRERLGQAARAKLQREYTLEAVFARLLALWQGRPHDPPGLAAPPSPWWAPSSS</sequence>
<gene>
    <name evidence="2" type="ORF">IPN91_10795</name>
</gene>
<organism evidence="2 3">
    <name type="scientific">Candidatus Geothrix odensensis</name>
    <dbReference type="NCBI Taxonomy" id="2954440"/>
    <lineage>
        <taxon>Bacteria</taxon>
        <taxon>Pseudomonadati</taxon>
        <taxon>Acidobacteriota</taxon>
        <taxon>Holophagae</taxon>
        <taxon>Holophagales</taxon>
        <taxon>Holophagaceae</taxon>
        <taxon>Geothrix</taxon>
    </lineage>
</organism>
<feature type="region of interest" description="Disordered" evidence="1">
    <location>
        <begin position="60"/>
        <end position="79"/>
    </location>
</feature>
<evidence type="ECO:0000256" key="1">
    <source>
        <dbReference type="SAM" id="MobiDB-lite"/>
    </source>
</evidence>
<proteinExistence type="predicted"/>
<comment type="caution">
    <text evidence="2">The sequence shown here is derived from an EMBL/GenBank/DDBJ whole genome shotgun (WGS) entry which is preliminary data.</text>
</comment>